<dbReference type="Proteomes" id="UP000049077">
    <property type="component" value="Unassembled WGS sequence"/>
</dbReference>
<reference evidence="2 4" key="2">
    <citation type="submission" date="2014-06" db="EMBL/GenBank/DDBJ databases">
        <authorList>
            <person name="Le Roux F."/>
        </authorList>
    </citation>
    <scope>NUCLEOTIDE SEQUENCE</scope>
    <source>
        <strain evidence="3 4">J5-4</strain>
        <strain evidence="2">J5-5</strain>
    </source>
</reference>
<dbReference type="RefSeq" id="WP_055318544.1">
    <property type="nucleotide sequence ID" value="NZ_CAWMQT010000154.1"/>
</dbReference>
<dbReference type="Pfam" id="PF13417">
    <property type="entry name" value="GST_N_3"/>
    <property type="match status" value="1"/>
</dbReference>
<protein>
    <submittedName>
        <fullName evidence="2">Glutaredoxin 2 (Grx2)</fullName>
    </submittedName>
</protein>
<evidence type="ECO:0000313" key="5">
    <source>
        <dbReference type="Proteomes" id="UP000049495"/>
    </source>
</evidence>
<evidence type="ECO:0000259" key="1">
    <source>
        <dbReference type="PROSITE" id="PS50404"/>
    </source>
</evidence>
<sequence>MRLYSYDHCPFSTRVRYVAGLLNLELNPQTLAFDDEQTTVDIIGKKQVPVLVSCEHEAIAESNDIITYLLDLSGLNETGEPSEDVKEWQSNAFLTLQQIGYPRWTSLPLGEFATESAKEAWRAKKETGEFNFKELISESSIIAGKAKILIGQAHEILNKWPSRSRSYVDRAIIFSILRGFSSLEAIEWMPEMRKWLEEQSKESGVYLLNSNLSFTLN</sequence>
<keyword evidence="4" id="KW-1185">Reference proteome</keyword>
<dbReference type="InterPro" id="IPR004045">
    <property type="entry name" value="Glutathione_S-Trfase_N"/>
</dbReference>
<dbReference type="AlphaFoldDB" id="A0A4R3PGE8"/>
<dbReference type="InterPro" id="IPR007494">
    <property type="entry name" value="Glutaredoxin2_C"/>
</dbReference>
<evidence type="ECO:0000313" key="3">
    <source>
        <dbReference type="EMBL" id="CDT51271.1"/>
    </source>
</evidence>
<comment type="caution">
    <text evidence="2">The sequence shown here is derived from an EMBL/GenBank/DDBJ whole genome shotgun (WGS) entry which is preliminary data.</text>
</comment>
<dbReference type="PROSITE" id="PS50404">
    <property type="entry name" value="GST_NTER"/>
    <property type="match status" value="1"/>
</dbReference>
<reference evidence="5" key="1">
    <citation type="submission" date="2014-06" db="EMBL/GenBank/DDBJ databases">
        <authorList>
            <person name="Le Roux Frederique"/>
        </authorList>
    </citation>
    <scope>NUCLEOTIDE SEQUENCE [LARGE SCALE GENOMIC DNA]</scope>
    <source>
        <strain evidence="5">J5-5</strain>
    </source>
</reference>
<dbReference type="Gene3D" id="1.20.1050.10">
    <property type="match status" value="1"/>
</dbReference>
<dbReference type="SUPFAM" id="SSF47616">
    <property type="entry name" value="GST C-terminal domain-like"/>
    <property type="match status" value="1"/>
</dbReference>
<name>A0A4R3PGE8_9VIBR</name>
<organism evidence="2 5">
    <name type="scientific">Vibrio crassostreae</name>
    <dbReference type="NCBI Taxonomy" id="246167"/>
    <lineage>
        <taxon>Bacteria</taxon>
        <taxon>Pseudomonadati</taxon>
        <taxon>Pseudomonadota</taxon>
        <taxon>Gammaproteobacteria</taxon>
        <taxon>Vibrionales</taxon>
        <taxon>Vibrionaceae</taxon>
        <taxon>Vibrio</taxon>
    </lineage>
</organism>
<evidence type="ECO:0000313" key="4">
    <source>
        <dbReference type="Proteomes" id="UP000049077"/>
    </source>
</evidence>
<dbReference type="SUPFAM" id="SSF52833">
    <property type="entry name" value="Thioredoxin-like"/>
    <property type="match status" value="1"/>
</dbReference>
<dbReference type="EMBL" id="CCJV01000042">
    <property type="protein sequence ID" value="CDT01060.1"/>
    <property type="molecule type" value="Genomic_DNA"/>
</dbReference>
<feature type="domain" description="GST N-terminal" evidence="1">
    <location>
        <begin position="1"/>
        <end position="77"/>
    </location>
</feature>
<dbReference type="Gene3D" id="3.40.30.10">
    <property type="entry name" value="Glutaredoxin"/>
    <property type="match status" value="1"/>
</dbReference>
<accession>A0A4R3PGE8</accession>
<dbReference type="Pfam" id="PF04399">
    <property type="entry name" value="Glutaredoxin2_C"/>
    <property type="match status" value="1"/>
</dbReference>
<evidence type="ECO:0000313" key="2">
    <source>
        <dbReference type="EMBL" id="CDT01060.1"/>
    </source>
</evidence>
<proteinExistence type="predicted"/>
<dbReference type="EMBL" id="CCJX01000154">
    <property type="protein sequence ID" value="CDT51271.1"/>
    <property type="molecule type" value="Genomic_DNA"/>
</dbReference>
<dbReference type="NCBIfam" id="NF007702">
    <property type="entry name" value="PRK10387.1"/>
    <property type="match status" value="1"/>
</dbReference>
<dbReference type="Proteomes" id="UP000049495">
    <property type="component" value="Unassembled WGS sequence"/>
</dbReference>
<dbReference type="InterPro" id="IPR036249">
    <property type="entry name" value="Thioredoxin-like_sf"/>
</dbReference>
<dbReference type="InterPro" id="IPR036282">
    <property type="entry name" value="Glutathione-S-Trfase_C_sf"/>
</dbReference>
<dbReference type="OrthoDB" id="5291571at2"/>
<gene>
    <name evidence="3" type="ORF">VCR4J5_670002</name>
    <name evidence="2" type="ORF">VCR5J5_1360127</name>
</gene>